<keyword evidence="1" id="KW-1133">Transmembrane helix</keyword>
<evidence type="ECO:0000313" key="3">
    <source>
        <dbReference type="Proteomes" id="UP000704176"/>
    </source>
</evidence>
<gene>
    <name evidence="2" type="ORF">K9B37_17835</name>
</gene>
<dbReference type="EMBL" id="JAIRBM010000015">
    <property type="protein sequence ID" value="MBZ6078127.1"/>
    <property type="molecule type" value="Genomic_DNA"/>
</dbReference>
<feature type="transmembrane region" description="Helical" evidence="1">
    <location>
        <begin position="59"/>
        <end position="77"/>
    </location>
</feature>
<keyword evidence="1" id="KW-0472">Membrane</keyword>
<name>A0ABS7VT23_9HYPH</name>
<dbReference type="RefSeq" id="WP_224314881.1">
    <property type="nucleotide sequence ID" value="NZ_JAIRBM010000015.1"/>
</dbReference>
<dbReference type="Proteomes" id="UP000704176">
    <property type="component" value="Unassembled WGS sequence"/>
</dbReference>
<keyword evidence="1" id="KW-0812">Transmembrane</keyword>
<evidence type="ECO:0000256" key="1">
    <source>
        <dbReference type="SAM" id="Phobius"/>
    </source>
</evidence>
<feature type="transmembrane region" description="Helical" evidence="1">
    <location>
        <begin position="98"/>
        <end position="122"/>
    </location>
</feature>
<reference evidence="2 3" key="1">
    <citation type="submission" date="2021-09" db="EMBL/GenBank/DDBJ databases">
        <title>The complete genome sequence of a new microorganism.</title>
        <authorList>
            <person name="Zi Z."/>
        </authorList>
    </citation>
    <scope>NUCLEOTIDE SEQUENCE [LARGE SCALE GENOMIC DNA]</scope>
    <source>
        <strain evidence="2 3">WGZ8</strain>
    </source>
</reference>
<comment type="caution">
    <text evidence="2">The sequence shown here is derived from an EMBL/GenBank/DDBJ whole genome shotgun (WGS) entry which is preliminary data.</text>
</comment>
<proteinExistence type="predicted"/>
<feature type="transmembrane region" description="Helical" evidence="1">
    <location>
        <begin position="21"/>
        <end position="39"/>
    </location>
</feature>
<organism evidence="2 3">
    <name type="scientific">Microvirga puerhi</name>
    <dbReference type="NCBI Taxonomy" id="2876078"/>
    <lineage>
        <taxon>Bacteria</taxon>
        <taxon>Pseudomonadati</taxon>
        <taxon>Pseudomonadota</taxon>
        <taxon>Alphaproteobacteria</taxon>
        <taxon>Hyphomicrobiales</taxon>
        <taxon>Methylobacteriaceae</taxon>
        <taxon>Microvirga</taxon>
    </lineage>
</organism>
<accession>A0ABS7VT23</accession>
<protein>
    <submittedName>
        <fullName evidence="2">Uncharacterized protein</fullName>
    </submittedName>
</protein>
<keyword evidence="3" id="KW-1185">Reference proteome</keyword>
<sequence length="124" mass="13899">MIAKEKAGEFSRLHSLFTFHLGVAVALSWLTAFYASFYAPWVRNIRPLIDPSYAGQVESTWSFLFVFPAVLTVAWLMSVSGREVFRQMRVFKNQAIEFAIAGALAFVVFYLAIDRAVAVISLGL</sequence>
<evidence type="ECO:0000313" key="2">
    <source>
        <dbReference type="EMBL" id="MBZ6078127.1"/>
    </source>
</evidence>